<dbReference type="InterPro" id="IPR002347">
    <property type="entry name" value="SDR_fam"/>
</dbReference>
<evidence type="ECO:0000256" key="3">
    <source>
        <dbReference type="RuleBase" id="RU000363"/>
    </source>
</evidence>
<dbReference type="Pfam" id="PF00106">
    <property type="entry name" value="adh_short"/>
    <property type="match status" value="1"/>
</dbReference>
<keyword evidence="5" id="KW-1185">Reference proteome</keyword>
<evidence type="ECO:0000313" key="5">
    <source>
        <dbReference type="Proteomes" id="UP000318331"/>
    </source>
</evidence>
<comment type="caution">
    <text evidence="4">The sequence shown here is derived from an EMBL/GenBank/DDBJ whole genome shotgun (WGS) entry which is preliminary data.</text>
</comment>
<dbReference type="Gene3D" id="3.40.50.720">
    <property type="entry name" value="NAD(P)-binding Rossmann-like Domain"/>
    <property type="match status" value="1"/>
</dbReference>
<evidence type="ECO:0000256" key="2">
    <source>
        <dbReference type="ARBA" id="ARBA00023002"/>
    </source>
</evidence>
<reference evidence="4 5" key="1">
    <citation type="submission" date="2019-06" db="EMBL/GenBank/DDBJ databases">
        <title>Sequencing the genomes of 1000 actinobacteria strains.</title>
        <authorList>
            <person name="Klenk H.-P."/>
        </authorList>
    </citation>
    <scope>NUCLEOTIDE SEQUENCE [LARGE SCALE GENOMIC DNA]</scope>
    <source>
        <strain evidence="4 5">DSM 18031</strain>
    </source>
</reference>
<evidence type="ECO:0000256" key="1">
    <source>
        <dbReference type="ARBA" id="ARBA00006484"/>
    </source>
</evidence>
<gene>
    <name evidence="4" type="ORF">FB466_2654</name>
</gene>
<dbReference type="EMBL" id="VFPN01000004">
    <property type="protein sequence ID" value="TQM57658.1"/>
    <property type="molecule type" value="Genomic_DNA"/>
</dbReference>
<comment type="similarity">
    <text evidence="1 3">Belongs to the short-chain dehydrogenases/reductases (SDR) family.</text>
</comment>
<dbReference type="OrthoDB" id="9797538at2"/>
<dbReference type="PANTHER" id="PTHR42901">
    <property type="entry name" value="ALCOHOL DEHYDROGENASE"/>
    <property type="match status" value="1"/>
</dbReference>
<dbReference type="SUPFAM" id="SSF51735">
    <property type="entry name" value="NAD(P)-binding Rossmann-fold domains"/>
    <property type="match status" value="1"/>
</dbReference>
<dbReference type="AlphaFoldDB" id="A0A543HH48"/>
<protein>
    <recommendedName>
        <fullName evidence="6">Short-subunit dehydrogenase</fullName>
    </recommendedName>
</protein>
<sequence>MSHPVTFHGKTALVTGASTGIGVDLAARLAAEGSNLVLVARSADKLNAVAERLRGERGVTVTVIPLDLGAPESAEKLVAELDERGIRVDILLNNAGFGSHGDLAQADPVRMAEQVQLNVGTLVGLTTRLLPGMVQRRDGVIMNVASTAAFQAVPHMAVYGATKAFVLSFSRALWAETRGTGVRVLAIAPGATETPFFSIAGEHASLGKRRRPEQVVDTAFRALRAGRPSAVDGFVNACLARIPARLVSERLLIAVTERAMRA</sequence>
<dbReference type="Proteomes" id="UP000318331">
    <property type="component" value="Unassembled WGS sequence"/>
</dbReference>
<dbReference type="RefSeq" id="WP_141918930.1">
    <property type="nucleotide sequence ID" value="NZ_BAAAYS010000015.1"/>
</dbReference>
<name>A0A543HH48_9MICO</name>
<dbReference type="PRINTS" id="PR00081">
    <property type="entry name" value="GDHRDH"/>
</dbReference>
<organism evidence="4 5">
    <name type="scientific">Klugiella xanthotipulae</name>
    <dbReference type="NCBI Taxonomy" id="244735"/>
    <lineage>
        <taxon>Bacteria</taxon>
        <taxon>Bacillati</taxon>
        <taxon>Actinomycetota</taxon>
        <taxon>Actinomycetes</taxon>
        <taxon>Micrococcales</taxon>
        <taxon>Microbacteriaceae</taxon>
        <taxon>Klugiella</taxon>
    </lineage>
</organism>
<proteinExistence type="inferred from homology"/>
<dbReference type="PANTHER" id="PTHR42901:SF1">
    <property type="entry name" value="ALCOHOL DEHYDROGENASE"/>
    <property type="match status" value="1"/>
</dbReference>
<dbReference type="PIRSF" id="PIRSF000126">
    <property type="entry name" value="11-beta-HSD1"/>
    <property type="match status" value="1"/>
</dbReference>
<accession>A0A543HH48</accession>
<keyword evidence="2" id="KW-0560">Oxidoreductase</keyword>
<dbReference type="GO" id="GO:0016491">
    <property type="term" value="F:oxidoreductase activity"/>
    <property type="evidence" value="ECO:0007669"/>
    <property type="project" value="UniProtKB-KW"/>
</dbReference>
<dbReference type="InterPro" id="IPR036291">
    <property type="entry name" value="NAD(P)-bd_dom_sf"/>
</dbReference>
<evidence type="ECO:0008006" key="6">
    <source>
        <dbReference type="Google" id="ProtNLM"/>
    </source>
</evidence>
<dbReference type="CDD" id="cd05233">
    <property type="entry name" value="SDR_c"/>
    <property type="match status" value="1"/>
</dbReference>
<dbReference type="PRINTS" id="PR00080">
    <property type="entry name" value="SDRFAMILY"/>
</dbReference>
<evidence type="ECO:0000313" key="4">
    <source>
        <dbReference type="EMBL" id="TQM57658.1"/>
    </source>
</evidence>